<dbReference type="Pfam" id="PF00924">
    <property type="entry name" value="MS_channel_2nd"/>
    <property type="match status" value="1"/>
</dbReference>
<dbReference type="InterPro" id="IPR018247">
    <property type="entry name" value="EF_Hand_1_Ca_BS"/>
</dbReference>
<dbReference type="SUPFAM" id="SSF50182">
    <property type="entry name" value="Sm-like ribonucleoproteins"/>
    <property type="match status" value="1"/>
</dbReference>
<feature type="region of interest" description="Disordered" evidence="1">
    <location>
        <begin position="223"/>
        <end position="269"/>
    </location>
</feature>
<keyword evidence="2" id="KW-1133">Transmembrane helix</keyword>
<feature type="compositionally biased region" description="Low complexity" evidence="1">
    <location>
        <begin position="451"/>
        <end position="461"/>
    </location>
</feature>
<evidence type="ECO:0000256" key="2">
    <source>
        <dbReference type="SAM" id="Phobius"/>
    </source>
</evidence>
<comment type="caution">
    <text evidence="4">The sequence shown here is derived from an EMBL/GenBank/DDBJ whole genome shotgun (WGS) entry which is preliminary data.</text>
</comment>
<keyword evidence="2" id="KW-0472">Membrane</keyword>
<dbReference type="PROSITE" id="PS50222">
    <property type="entry name" value="EF_HAND_2"/>
    <property type="match status" value="1"/>
</dbReference>
<evidence type="ECO:0000256" key="1">
    <source>
        <dbReference type="SAM" id="MobiDB-lite"/>
    </source>
</evidence>
<evidence type="ECO:0000259" key="3">
    <source>
        <dbReference type="PROSITE" id="PS50222"/>
    </source>
</evidence>
<feature type="region of interest" description="Disordered" evidence="1">
    <location>
        <begin position="349"/>
        <end position="427"/>
    </location>
</feature>
<feature type="domain" description="EF-hand" evidence="3">
    <location>
        <begin position="605"/>
        <end position="640"/>
    </location>
</feature>
<dbReference type="InterPro" id="IPR002048">
    <property type="entry name" value="EF_hand_dom"/>
</dbReference>
<dbReference type="EMBL" id="BSDZ01000013">
    <property type="protein sequence ID" value="GLI62563.1"/>
    <property type="molecule type" value="Genomic_DNA"/>
</dbReference>
<evidence type="ECO:0000313" key="5">
    <source>
        <dbReference type="Proteomes" id="UP001165090"/>
    </source>
</evidence>
<dbReference type="Proteomes" id="UP001165090">
    <property type="component" value="Unassembled WGS sequence"/>
</dbReference>
<feature type="transmembrane region" description="Helical" evidence="2">
    <location>
        <begin position="33"/>
        <end position="51"/>
    </location>
</feature>
<organism evidence="4 5">
    <name type="scientific">Volvox africanus</name>
    <dbReference type="NCBI Taxonomy" id="51714"/>
    <lineage>
        <taxon>Eukaryota</taxon>
        <taxon>Viridiplantae</taxon>
        <taxon>Chlorophyta</taxon>
        <taxon>core chlorophytes</taxon>
        <taxon>Chlorophyceae</taxon>
        <taxon>CS clade</taxon>
        <taxon>Chlamydomonadales</taxon>
        <taxon>Volvocaceae</taxon>
        <taxon>Volvox</taxon>
    </lineage>
</organism>
<sequence length="976" mass="105641">MGRSTSLATLAAQSKKSVEIAVAHFRLSKTTKLLILLFAIGAGLIAFAAVLDKRGDNVQGNSLRWLYLVGTVATSMILWNGFVELVYLWLELKYFLRLMMLPASQLLFKVWLNSVTAFVSFEQLFRKFPVNAVTPQPLTSAERWIHRLLLCFLLFMCVCVAVTAACNVAVAVMYSEGSRQKIVAAVQHAYVMYRLIRKKLREGVKERENISQIAGRWQRREWLGSNGSADTPPPPPPPLQQNQGREPHLRSDASRRQVLSRGPGGDERVKALTMNSTAGLESATTLPENSKTGAAVLSVYGTSDASLLPLPPPPMLLAVEGERQVVQLGSISPSTQPQAPLQPLAALSNGHGGAATATTATTSNPDGPAQVNVTVSELGRRNRAAGDGTMQRFNSDGPDLGTAAAEAADSETNSASGSDCGDVDDDSDGGRGGACGACCGGLTPARRPEGAASKPSASASSVMGMTDSRMPSASLQKAMQKIRDSEMLHVRRTLLAALEVYDWLQEESLRKKSSSAKGGKGHQEDDTTLLHRTARLELHAIRQSGVRLIISPRALLDEMLTVYGGLSDLDIPSLSTIFQATVWDSVGLLGDNDIIKRKNFRCMFPRREDRHIAWDALDGDKDGKLTREDVKAAVVSFLQQERSMALTVKAVRRLTWSLQSSLIAIINGIFLVPVYLSILDVAHFFSGGSGSKTSLDIFSVYVLVVSLIFSEQIKHVLLGCVFIMTQQPFDVGEELVIEESPGWRVMGIVQDFNLFFVRVKKSTDGELVTLPLNRLASSRFTNLTRSDWKIEQNYFAVDASTPPHILEEMKAAAEKVINRTKNEYDELYGFLAVFHGFERPNKVVIRTFHRYKFNLSAPHKRIANARHGIISVIREVFDKHGIEFTELRMHMTAPPGGLQYTPGTTAAAAAAVAAGYGALGPAPDQPSLGEAAVLNSSWRSGISFHGGVGGGDGGYNGHGGGSIGASGRAGGWSVRA</sequence>
<gene>
    <name evidence="4" type="ORF">VaNZ11_005233</name>
</gene>
<feature type="region of interest" description="Disordered" evidence="1">
    <location>
        <begin position="445"/>
        <end position="467"/>
    </location>
</feature>
<protein>
    <recommendedName>
        <fullName evidence="3">EF-hand domain-containing protein</fullName>
    </recommendedName>
</protein>
<keyword evidence="2" id="KW-0812">Transmembrane</keyword>
<feature type="compositionally biased region" description="Basic and acidic residues" evidence="1">
    <location>
        <begin position="245"/>
        <end position="255"/>
    </location>
</feature>
<proteinExistence type="predicted"/>
<dbReference type="InterPro" id="IPR006685">
    <property type="entry name" value="MscS_channel_2nd"/>
</dbReference>
<keyword evidence="5" id="KW-1185">Reference proteome</keyword>
<reference evidence="4 5" key="1">
    <citation type="journal article" date="2023" name="IScience">
        <title>Expanded male sex-determining region conserved during the evolution of homothallism in the green alga Volvox.</title>
        <authorList>
            <person name="Yamamoto K."/>
            <person name="Matsuzaki R."/>
            <person name="Mahakham W."/>
            <person name="Heman W."/>
            <person name="Sekimoto H."/>
            <person name="Kawachi M."/>
            <person name="Minakuchi Y."/>
            <person name="Toyoda A."/>
            <person name="Nozaki H."/>
        </authorList>
    </citation>
    <scope>NUCLEOTIDE SEQUENCE [LARGE SCALE GENOMIC DNA]</scope>
    <source>
        <strain evidence="4 5">NIES-4468</strain>
    </source>
</reference>
<dbReference type="InterPro" id="IPR010920">
    <property type="entry name" value="LSM_dom_sf"/>
</dbReference>
<evidence type="ECO:0000313" key="4">
    <source>
        <dbReference type="EMBL" id="GLI62563.1"/>
    </source>
</evidence>
<dbReference type="PROSITE" id="PS00018">
    <property type="entry name" value="EF_HAND_1"/>
    <property type="match status" value="1"/>
</dbReference>
<dbReference type="PANTHER" id="PTHR31323">
    <property type="entry name" value="MECHANOSENSITIVE ION CHANNEL PROTEIN MSY2"/>
    <property type="match status" value="1"/>
</dbReference>
<dbReference type="PANTHER" id="PTHR31323:SF1">
    <property type="entry name" value="MECHANOSENSITIVE ION CHANNEL PROTEIN"/>
    <property type="match status" value="1"/>
</dbReference>
<feature type="transmembrane region" description="Helical" evidence="2">
    <location>
        <begin position="63"/>
        <end position="90"/>
    </location>
</feature>
<accession>A0ABQ5RZD2</accession>
<feature type="transmembrane region" description="Helical" evidence="2">
    <location>
        <begin position="145"/>
        <end position="172"/>
    </location>
</feature>
<name>A0ABQ5RZD2_9CHLO</name>